<keyword evidence="4" id="KW-1185">Reference proteome</keyword>
<sequence>MGSYGPLVSSGCYNPCEVACPEPCVRACNQPCVTSCGDSRAVVYAPPVIVTFPGPILSTCPQESLVGTVLPYESGRPIPMRGSSYGGGSSFGSGGFTGVGMGTLCCSEVSAFVFFFSPVDFSSMAITDWSFCGCHTVYVLPCPHVLLFHNPATCTHPNLGFLGLLLICSPPSKPELSGPLLWGFVSW</sequence>
<dbReference type="Pfam" id="PF02422">
    <property type="entry name" value="Keratin"/>
    <property type="match status" value="1"/>
</dbReference>
<dbReference type="PANTHER" id="PTHR31203">
    <property type="entry name" value="BETA-KERATIN-RELATED PROTEIN-RELATED"/>
    <property type="match status" value="1"/>
</dbReference>
<dbReference type="AlphaFoldDB" id="A0A7M4F4X4"/>
<evidence type="ECO:0000256" key="2">
    <source>
        <dbReference type="ARBA" id="ARBA00022744"/>
    </source>
</evidence>
<dbReference type="PANTHER" id="PTHR31203:SF1">
    <property type="entry name" value="BETA-KERATIN-RELATED PROTEIN-RELATED"/>
    <property type="match status" value="1"/>
</dbReference>
<dbReference type="GO" id="GO:0005200">
    <property type="term" value="F:structural constituent of cytoskeleton"/>
    <property type="evidence" value="ECO:0007669"/>
    <property type="project" value="InterPro"/>
</dbReference>
<comment type="similarity">
    <text evidence="1">Belongs to the avian keratin family.</text>
</comment>
<organism evidence="3 4">
    <name type="scientific">Crocodylus porosus</name>
    <name type="common">Saltwater crocodile</name>
    <name type="synonym">Estuarine crocodile</name>
    <dbReference type="NCBI Taxonomy" id="8502"/>
    <lineage>
        <taxon>Eukaryota</taxon>
        <taxon>Metazoa</taxon>
        <taxon>Chordata</taxon>
        <taxon>Craniata</taxon>
        <taxon>Vertebrata</taxon>
        <taxon>Euteleostomi</taxon>
        <taxon>Archelosauria</taxon>
        <taxon>Archosauria</taxon>
        <taxon>Crocodylia</taxon>
        <taxon>Longirostres</taxon>
        <taxon>Crocodylidae</taxon>
        <taxon>Crocodylus</taxon>
    </lineage>
</organism>
<dbReference type="Ensembl" id="ENSCPRT00005022882.1">
    <property type="protein sequence ID" value="ENSCPRP00005019569.1"/>
    <property type="gene ID" value="ENSCPRG00005013647.1"/>
</dbReference>
<evidence type="ECO:0000256" key="1">
    <source>
        <dbReference type="ARBA" id="ARBA00008702"/>
    </source>
</evidence>
<name>A0A7M4F4X4_CROPO</name>
<evidence type="ECO:0008006" key="5">
    <source>
        <dbReference type="Google" id="ProtNLM"/>
    </source>
</evidence>
<evidence type="ECO:0000313" key="3">
    <source>
        <dbReference type="Ensembl" id="ENSCPRP00005019569.1"/>
    </source>
</evidence>
<dbReference type="Proteomes" id="UP000594220">
    <property type="component" value="Unplaced"/>
</dbReference>
<dbReference type="GeneTree" id="ENSGT01120000272163"/>
<reference evidence="3" key="1">
    <citation type="submission" date="2025-08" db="UniProtKB">
        <authorList>
            <consortium name="Ensembl"/>
        </authorList>
    </citation>
    <scope>IDENTIFICATION</scope>
</reference>
<reference evidence="3" key="2">
    <citation type="submission" date="2025-09" db="UniProtKB">
        <authorList>
            <consortium name="Ensembl"/>
        </authorList>
    </citation>
    <scope>IDENTIFICATION</scope>
</reference>
<proteinExistence type="inferred from homology"/>
<dbReference type="InterPro" id="IPR003461">
    <property type="entry name" value="Keratin"/>
</dbReference>
<protein>
    <recommendedName>
        <fullName evidence="5">Keratin</fullName>
    </recommendedName>
</protein>
<evidence type="ECO:0000313" key="4">
    <source>
        <dbReference type="Proteomes" id="UP000594220"/>
    </source>
</evidence>
<keyword evidence="2" id="KW-0416">Keratin</keyword>
<accession>A0A7M4F4X4</accession>
<dbReference type="GO" id="GO:0005882">
    <property type="term" value="C:intermediate filament"/>
    <property type="evidence" value="ECO:0007669"/>
    <property type="project" value="UniProtKB-KW"/>
</dbReference>